<dbReference type="PANTHER" id="PTHR11142">
    <property type="entry name" value="PSEUDOURIDYLATE SYNTHASE"/>
    <property type="match status" value="1"/>
</dbReference>
<comment type="function">
    <text evidence="4">Formation of pseudouridine at positions 38, 39 and 40 in the anticodon stem and loop of transfer RNAs.</text>
</comment>
<keyword evidence="8" id="KW-1185">Reference proteome</keyword>
<proteinExistence type="inferred from homology"/>
<evidence type="ECO:0000313" key="7">
    <source>
        <dbReference type="EMBL" id="MCO0832563.1"/>
    </source>
</evidence>
<dbReference type="CDD" id="cd02570">
    <property type="entry name" value="PseudoU_synth_EcTruA"/>
    <property type="match status" value="1"/>
</dbReference>
<comment type="similarity">
    <text evidence="1 4 5">Belongs to the tRNA pseudouridine synthase TruA family.</text>
</comment>
<evidence type="ECO:0000259" key="6">
    <source>
        <dbReference type="Pfam" id="PF01416"/>
    </source>
</evidence>
<feature type="active site" description="Nucleophile" evidence="4">
    <location>
        <position position="60"/>
    </location>
</feature>
<feature type="domain" description="Pseudouridine synthase I TruA alpha/beta" evidence="6">
    <location>
        <begin position="6"/>
        <end position="111"/>
    </location>
</feature>
<dbReference type="InterPro" id="IPR001406">
    <property type="entry name" value="PsdUridine_synth_TruA"/>
</dbReference>
<dbReference type="GO" id="GO:0160147">
    <property type="term" value="F:tRNA pseudouridine(38-40) synthase activity"/>
    <property type="evidence" value="ECO:0007669"/>
    <property type="project" value="UniProtKB-EC"/>
</dbReference>
<comment type="catalytic activity">
    <reaction evidence="4 5">
        <text>uridine(38/39/40) in tRNA = pseudouridine(38/39/40) in tRNA</text>
        <dbReference type="Rhea" id="RHEA:22376"/>
        <dbReference type="Rhea" id="RHEA-COMP:10085"/>
        <dbReference type="Rhea" id="RHEA-COMP:10087"/>
        <dbReference type="ChEBI" id="CHEBI:65314"/>
        <dbReference type="ChEBI" id="CHEBI:65315"/>
        <dbReference type="EC" id="5.4.99.12"/>
    </reaction>
</comment>
<name>A0ABT0ZRE4_9LACO</name>
<dbReference type="Gene3D" id="3.30.70.660">
    <property type="entry name" value="Pseudouridine synthase I, catalytic domain, C-terminal subdomain"/>
    <property type="match status" value="1"/>
</dbReference>
<sequence>MPRYRAVVAYDGSDFLGFQIQSKNGVERHRTVQGELIKAVNQMGKNPEERIKVVGASRTDTGVHANGQVVHFDLPFDIPGEGVRKGLNTILPRDILIHEVRQVDNDFHARFSSHNKRYYYRVSTQDYVDPFKRRYTGHFHWKLDPKRIEKALPDLIGEQDFATFAASGNQTATTVRTITRADVDVKEDEHELVFTFEGNAFLYNQIRIMVGVLLEIGTGRRETDCIPKLIAAKDREQARYTAPAAGLYLDYISYDGSQDLKQEETDNQPAD</sequence>
<comment type="caution">
    <text evidence="4">Lacks conserved residue(s) required for the propagation of feature annotation.</text>
</comment>
<dbReference type="HAMAP" id="MF_00171">
    <property type="entry name" value="TruA"/>
    <property type="match status" value="1"/>
</dbReference>
<evidence type="ECO:0000256" key="2">
    <source>
        <dbReference type="ARBA" id="ARBA00022694"/>
    </source>
</evidence>
<accession>A0ABT0ZRE4</accession>
<dbReference type="Pfam" id="PF01416">
    <property type="entry name" value="PseudoU_synth_1"/>
    <property type="match status" value="2"/>
</dbReference>
<dbReference type="Gene3D" id="3.30.70.580">
    <property type="entry name" value="Pseudouridine synthase I, catalytic domain, N-terminal subdomain"/>
    <property type="match status" value="1"/>
</dbReference>
<reference evidence="7 8" key="1">
    <citation type="submission" date="2022-06" db="EMBL/GenBank/DDBJ databases">
        <title>Fructobacillus taiwanensis sp. nov., isolated from the honeybee.</title>
        <authorList>
            <person name="Chen Y.-S."/>
            <person name="Wang L.-T."/>
            <person name="Lee Y.-S."/>
            <person name="Chang Y.-C."/>
            <person name="Wu H.-C."/>
            <person name="Liao C.-Y."/>
            <person name="Chen W.-H."/>
            <person name="Deng J.-N."/>
            <person name="Wang Y.-H."/>
        </authorList>
    </citation>
    <scope>NUCLEOTIDE SEQUENCE [LARGE SCALE GENOMIC DNA]</scope>
    <source>
        <strain evidence="7 8">W13</strain>
    </source>
</reference>
<dbReference type="SUPFAM" id="SSF55120">
    <property type="entry name" value="Pseudouridine synthase"/>
    <property type="match status" value="1"/>
</dbReference>
<dbReference type="Proteomes" id="UP001523234">
    <property type="component" value="Unassembled WGS sequence"/>
</dbReference>
<dbReference type="PIRSF" id="PIRSF001430">
    <property type="entry name" value="tRNA_psdUrid_synth"/>
    <property type="match status" value="1"/>
</dbReference>
<keyword evidence="2 4" id="KW-0819">tRNA processing</keyword>
<evidence type="ECO:0000256" key="1">
    <source>
        <dbReference type="ARBA" id="ARBA00009375"/>
    </source>
</evidence>
<protein>
    <recommendedName>
        <fullName evidence="4">tRNA pseudouridine synthase A</fullName>
        <ecNumber evidence="4">5.4.99.12</ecNumber>
    </recommendedName>
    <alternativeName>
        <fullName evidence="4">tRNA pseudouridine(38-40) synthase</fullName>
    </alternativeName>
    <alternativeName>
        <fullName evidence="4">tRNA pseudouridylate synthase I</fullName>
    </alternativeName>
    <alternativeName>
        <fullName evidence="4">tRNA-uridine isomerase I</fullName>
    </alternativeName>
</protein>
<evidence type="ECO:0000256" key="4">
    <source>
        <dbReference type="HAMAP-Rule" id="MF_00171"/>
    </source>
</evidence>
<dbReference type="EC" id="5.4.99.12" evidence="4"/>
<organism evidence="7 8">
    <name type="scientific">Fructobacillus apis</name>
    <dbReference type="NCBI Taxonomy" id="2935017"/>
    <lineage>
        <taxon>Bacteria</taxon>
        <taxon>Bacillati</taxon>
        <taxon>Bacillota</taxon>
        <taxon>Bacilli</taxon>
        <taxon>Lactobacillales</taxon>
        <taxon>Lactobacillaceae</taxon>
        <taxon>Fructobacillus</taxon>
    </lineage>
</organism>
<dbReference type="NCBIfam" id="TIGR00071">
    <property type="entry name" value="hisT_truA"/>
    <property type="match status" value="1"/>
</dbReference>
<evidence type="ECO:0000256" key="3">
    <source>
        <dbReference type="ARBA" id="ARBA00023235"/>
    </source>
</evidence>
<dbReference type="RefSeq" id="WP_252443839.1">
    <property type="nucleotide sequence ID" value="NZ_JAMWYK010000007.1"/>
</dbReference>
<dbReference type="InterPro" id="IPR020097">
    <property type="entry name" value="PsdUridine_synth_TruA_a/b_dom"/>
</dbReference>
<dbReference type="PANTHER" id="PTHR11142:SF0">
    <property type="entry name" value="TRNA PSEUDOURIDINE SYNTHASE-LIKE 1"/>
    <property type="match status" value="1"/>
</dbReference>
<evidence type="ECO:0000313" key="8">
    <source>
        <dbReference type="Proteomes" id="UP001523234"/>
    </source>
</evidence>
<gene>
    <name evidence="4 7" type="primary">truA</name>
    <name evidence="7" type="ORF">NFX39_05655</name>
</gene>
<feature type="domain" description="Pseudouridine synthase I TruA alpha/beta" evidence="6">
    <location>
        <begin position="154"/>
        <end position="255"/>
    </location>
</feature>
<comment type="subunit">
    <text evidence="4">Homodimer.</text>
</comment>
<dbReference type="EMBL" id="JAMWYK010000007">
    <property type="protein sequence ID" value="MCO0832563.1"/>
    <property type="molecule type" value="Genomic_DNA"/>
</dbReference>
<comment type="caution">
    <text evidence="7">The sequence shown here is derived from an EMBL/GenBank/DDBJ whole genome shotgun (WGS) entry which is preliminary data.</text>
</comment>
<dbReference type="InterPro" id="IPR020095">
    <property type="entry name" value="PsdUridine_synth_TruA_C"/>
</dbReference>
<dbReference type="InterPro" id="IPR020094">
    <property type="entry name" value="TruA/RsuA/RluB/E/F_N"/>
</dbReference>
<evidence type="ECO:0000256" key="5">
    <source>
        <dbReference type="RuleBase" id="RU003792"/>
    </source>
</evidence>
<feature type="binding site" evidence="4">
    <location>
        <position position="118"/>
    </location>
    <ligand>
        <name>substrate</name>
    </ligand>
</feature>
<dbReference type="InterPro" id="IPR020103">
    <property type="entry name" value="PsdUridine_synth_cat_dom_sf"/>
</dbReference>
<keyword evidence="3 4" id="KW-0413">Isomerase</keyword>